<reference evidence="1 2" key="1">
    <citation type="journal article" date="2018" name="Environ. Microbiol.">
        <title>Isolation and genomic characterization of Novimethylophilus kurashikiensis gen. nov. sp. nov., a new lanthanide-dependent methylotrophic species of Methylophilaceae.</title>
        <authorList>
            <person name="Lv H."/>
            <person name="Sahin N."/>
            <person name="Tani A."/>
        </authorList>
    </citation>
    <scope>NUCLEOTIDE SEQUENCE [LARGE SCALE GENOMIC DNA]</scope>
    <source>
        <strain evidence="1 2">La2-4</strain>
    </source>
</reference>
<dbReference type="EMBL" id="BDOQ01000008">
    <property type="protein sequence ID" value="GBG14527.1"/>
    <property type="molecule type" value="Genomic_DNA"/>
</dbReference>
<protein>
    <submittedName>
        <fullName evidence="1">Molybdopterin oxidoreductase</fullName>
    </submittedName>
</protein>
<proteinExistence type="predicted"/>
<dbReference type="Proteomes" id="UP000245081">
    <property type="component" value="Unassembled WGS sequence"/>
</dbReference>
<organism evidence="1 2">
    <name type="scientific">Novimethylophilus kurashikiensis</name>
    <dbReference type="NCBI Taxonomy" id="1825523"/>
    <lineage>
        <taxon>Bacteria</taxon>
        <taxon>Pseudomonadati</taxon>
        <taxon>Pseudomonadota</taxon>
        <taxon>Betaproteobacteria</taxon>
        <taxon>Nitrosomonadales</taxon>
        <taxon>Methylophilaceae</taxon>
        <taxon>Novimethylophilus</taxon>
    </lineage>
</organism>
<name>A0A2R5F8K2_9PROT</name>
<comment type="caution">
    <text evidence="1">The sequence shown here is derived from an EMBL/GenBank/DDBJ whole genome shotgun (WGS) entry which is preliminary data.</text>
</comment>
<keyword evidence="2" id="KW-1185">Reference proteome</keyword>
<evidence type="ECO:0000313" key="2">
    <source>
        <dbReference type="Proteomes" id="UP000245081"/>
    </source>
</evidence>
<dbReference type="AlphaFoldDB" id="A0A2R5F8K2"/>
<gene>
    <name evidence="1" type="ORF">NMK_2126</name>
</gene>
<evidence type="ECO:0000313" key="1">
    <source>
        <dbReference type="EMBL" id="GBG14527.1"/>
    </source>
</evidence>
<sequence>MAISQSNTLPESGTSAAVSPCPCCGSNREISVFAKACNSNFTSIPHLGIEHFGYMPSEVGVPGCSDGPEIHVCLDCGRIKNGKYPVSDEQLWKETAYLREEV</sequence>
<accession>A0A2R5F8K2</accession>